<feature type="region of interest" description="Disordered" evidence="4">
    <location>
        <begin position="437"/>
        <end position="499"/>
    </location>
</feature>
<evidence type="ECO:0000313" key="5">
    <source>
        <dbReference type="Proteomes" id="UP000694865"/>
    </source>
</evidence>
<dbReference type="InterPro" id="IPR051833">
    <property type="entry name" value="TC-DDR_regulator"/>
</dbReference>
<feature type="compositionally biased region" description="Low complexity" evidence="4">
    <location>
        <begin position="730"/>
        <end position="766"/>
    </location>
</feature>
<gene>
    <name evidence="6" type="primary">LOC100377157</name>
</gene>
<feature type="region of interest" description="Disordered" evidence="4">
    <location>
        <begin position="106"/>
        <end position="258"/>
    </location>
</feature>
<dbReference type="Gene3D" id="1.10.8.10">
    <property type="entry name" value="DNA helicase RuvA subunit, C-terminal domain"/>
    <property type="match status" value="1"/>
</dbReference>
<feature type="region of interest" description="Disordered" evidence="4">
    <location>
        <begin position="947"/>
        <end position="1005"/>
    </location>
</feature>
<dbReference type="RefSeq" id="XP_006811806.1">
    <property type="nucleotide sequence ID" value="XM_006811743.1"/>
</dbReference>
<feature type="compositionally biased region" description="Polar residues" evidence="4">
    <location>
        <begin position="1"/>
        <end position="15"/>
    </location>
</feature>
<feature type="compositionally biased region" description="Polar residues" evidence="4">
    <location>
        <begin position="120"/>
        <end position="133"/>
    </location>
</feature>
<feature type="compositionally biased region" description="Polar residues" evidence="4">
    <location>
        <begin position="340"/>
        <end position="352"/>
    </location>
</feature>
<keyword evidence="3" id="KW-0597">Phosphoprotein</keyword>
<dbReference type="Pfam" id="PF12478">
    <property type="entry name" value="UBAP2-Lig"/>
    <property type="match status" value="1"/>
</dbReference>
<evidence type="ECO:0000256" key="1">
    <source>
        <dbReference type="ARBA" id="ARBA00004496"/>
    </source>
</evidence>
<feature type="compositionally biased region" description="Basic and acidic residues" evidence="4">
    <location>
        <begin position="135"/>
        <end position="165"/>
    </location>
</feature>
<dbReference type="CDD" id="cd14277">
    <property type="entry name" value="UBA_UBP2_like"/>
    <property type="match status" value="1"/>
</dbReference>
<dbReference type="InterPro" id="IPR009060">
    <property type="entry name" value="UBA-like_sf"/>
</dbReference>
<feature type="compositionally biased region" description="Low complexity" evidence="4">
    <location>
        <begin position="609"/>
        <end position="623"/>
    </location>
</feature>
<dbReference type="SUPFAM" id="SSF46934">
    <property type="entry name" value="UBA-like"/>
    <property type="match status" value="1"/>
</dbReference>
<keyword evidence="5" id="KW-1185">Reference proteome</keyword>
<keyword evidence="2" id="KW-0963">Cytoplasm</keyword>
<dbReference type="Proteomes" id="UP000694865">
    <property type="component" value="Unplaced"/>
</dbReference>
<dbReference type="InterPro" id="IPR022166">
    <property type="entry name" value="UBAP2/Lig"/>
</dbReference>
<feature type="compositionally biased region" description="Low complexity" evidence="4">
    <location>
        <begin position="23"/>
        <end position="41"/>
    </location>
</feature>
<feature type="compositionally biased region" description="Polar residues" evidence="4">
    <location>
        <begin position="711"/>
        <end position="729"/>
    </location>
</feature>
<dbReference type="PANTHER" id="PTHR16308">
    <property type="entry name" value="UBIQUITIN ASSOCIATED PROTEIN 2-LIKE/LINGERER"/>
    <property type="match status" value="1"/>
</dbReference>
<feature type="compositionally biased region" description="Polar residues" evidence="4">
    <location>
        <begin position="437"/>
        <end position="459"/>
    </location>
</feature>
<evidence type="ECO:0000256" key="4">
    <source>
        <dbReference type="SAM" id="MobiDB-lite"/>
    </source>
</evidence>
<feature type="compositionally biased region" description="Low complexity" evidence="4">
    <location>
        <begin position="792"/>
        <end position="810"/>
    </location>
</feature>
<name>A0ABM0LVL5_SACKO</name>
<protein>
    <submittedName>
        <fullName evidence="6">Ubiquitin-associated protein 2-like</fullName>
    </submittedName>
</protein>
<comment type="subcellular location">
    <subcellularLocation>
        <location evidence="1">Cytoplasm</location>
    </subcellularLocation>
</comment>
<feature type="compositionally biased region" description="Polar residues" evidence="4">
    <location>
        <begin position="1043"/>
        <end position="1064"/>
    </location>
</feature>
<reference evidence="6" key="1">
    <citation type="submission" date="2025-08" db="UniProtKB">
        <authorList>
            <consortium name="RefSeq"/>
        </authorList>
    </citation>
    <scope>IDENTIFICATION</scope>
    <source>
        <tissue evidence="6">Testes</tissue>
    </source>
</reference>
<evidence type="ECO:0000256" key="2">
    <source>
        <dbReference type="ARBA" id="ARBA00022490"/>
    </source>
</evidence>
<accession>A0ABM0LVL5</accession>
<feature type="compositionally biased region" description="Polar residues" evidence="4">
    <location>
        <begin position="359"/>
        <end position="372"/>
    </location>
</feature>
<sequence>MMSTAGTTRANNRGSNAREKQASKSSTHNTNKTTTPNSKQTVQPTADQVRMAQITQNVDPETMAKIQQVRDVTGKSVDEAVVALHDHDDDPAKAITYLLENEDLNEGEWETTSRKKKGRNQPQTSRNIETISTPIKEKDNRDKDKDRDKGNREKENRDRERDGFREGGSNRGRGRGRDGPPPRMRGRGRENGSVSERNERNRQNGEYSGRGRGSRDREDRWNRDDRPGGRYGHMNGPLRRGRGGGPRMGTFNSESYNKGSREFVNSKLEESNVWTNPTETTTSTTLNTQAETVFSSVGTWGDSITATTEDWSAEGDWGGDLAESKVFTARIGSPPPSKTLPDSTTSSLSNSIHKPAEPTGQSSADGMNSGRQTSHILGQLTDVTNQSVPEPTPAQVGIPSQPSSLGVTATVGAPVVTIGSVTIGRSVAVGTAPVGTTSSLGTVGSMPVVQQSAPPSQHLGQPPVTGPVTQPSSAIVQPPPPRTQQPKIPKSKKMPPPSKIPATPVEMPMSAYTSSLGNVDVQFGALDVTDFISNNDSVATCTGSSLLSSSTVSSVNDVSSGTSHLSTFSSKPNDTYGGSLMSSSMMSSASVTMTTTSAPIASSLEQSARTTYSQSASSQSKSLQPDHISLPQQTSSLMGSSQRASQSTTMDVGSVNMSSNAPSSLAQSMATSHPGPSLPTSHTTSGSSSTLPPLSHSSNLPSSGSNLSTLVSHHSNHSPSAHTGLGSVNHTSTFAATTHTSSHTGSNLSGAVSGSSHSTHTSVQTSPMAPGKLSGLSNVKDNSLDGSHHVHQSVTQSSLGSSGLGSVPHSVSSLTTTGTVPLNIQSATSVNVSSALGFSSTTTTALSSKATTQTTSSKAALNLPPGMPLLNQMAGHQFIMTPGILPYHQPISYNYDELQLLQRMPMGYPSAYDMPQFQPNTALTTGRDGASLGNVQYSVTEATKFSRNDASSPIVSSVSSQQQQQQPQQQQQQQQQQPQQQQQQPGQGGHHQQQQQQQQQFINPAIPPGYGYGGMAYYPTGAAGVVPGLQYGAHTMFSTVNAVPPSTRSQGSSAPHSGFQQPTAYGQHGSHGGYGTGQLSAFTRVFFVSAY</sequence>
<organism evidence="5 6">
    <name type="scientific">Saccoglossus kowalevskii</name>
    <name type="common">Acorn worm</name>
    <dbReference type="NCBI Taxonomy" id="10224"/>
    <lineage>
        <taxon>Eukaryota</taxon>
        <taxon>Metazoa</taxon>
        <taxon>Hemichordata</taxon>
        <taxon>Enteropneusta</taxon>
        <taxon>Harrimaniidae</taxon>
        <taxon>Saccoglossus</taxon>
    </lineage>
</organism>
<feature type="compositionally biased region" description="Low complexity" evidence="4">
    <location>
        <begin position="549"/>
        <end position="570"/>
    </location>
</feature>
<proteinExistence type="predicted"/>
<dbReference type="PANTHER" id="PTHR16308:SF13">
    <property type="entry name" value="PROTEIN LINGERER"/>
    <property type="match status" value="1"/>
</dbReference>
<feature type="compositionally biased region" description="Low complexity" evidence="4">
    <location>
        <begin position="951"/>
        <end position="1000"/>
    </location>
</feature>
<feature type="compositionally biased region" description="Low complexity" evidence="4">
    <location>
        <begin position="671"/>
        <end position="710"/>
    </location>
</feature>
<feature type="region of interest" description="Disordered" evidence="4">
    <location>
        <begin position="549"/>
        <end position="574"/>
    </location>
</feature>
<evidence type="ECO:0000256" key="3">
    <source>
        <dbReference type="ARBA" id="ARBA00022553"/>
    </source>
</evidence>
<feature type="region of interest" description="Disordered" evidence="4">
    <location>
        <begin position="1043"/>
        <end position="1071"/>
    </location>
</feature>
<feature type="region of interest" description="Disordered" evidence="4">
    <location>
        <begin position="1"/>
        <end position="54"/>
    </location>
</feature>
<feature type="compositionally biased region" description="Polar residues" evidence="4">
    <location>
        <begin position="630"/>
        <end position="670"/>
    </location>
</feature>
<evidence type="ECO:0000313" key="6">
    <source>
        <dbReference type="RefSeq" id="XP_006811806.1"/>
    </source>
</evidence>
<feature type="region of interest" description="Disordered" evidence="4">
    <location>
        <begin position="384"/>
        <end position="404"/>
    </location>
</feature>
<dbReference type="GeneID" id="100377157"/>
<feature type="compositionally biased region" description="Basic and acidic residues" evidence="4">
    <location>
        <begin position="213"/>
        <end position="228"/>
    </location>
</feature>
<feature type="region of interest" description="Disordered" evidence="4">
    <location>
        <begin position="329"/>
        <end position="372"/>
    </location>
</feature>
<feature type="region of interest" description="Disordered" evidence="4">
    <location>
        <begin position="609"/>
        <end position="810"/>
    </location>
</feature>